<dbReference type="PANTHER" id="PTHR30055">
    <property type="entry name" value="HTH-TYPE TRANSCRIPTIONAL REGULATOR RUTR"/>
    <property type="match status" value="1"/>
</dbReference>
<dbReference type="InterPro" id="IPR041583">
    <property type="entry name" value="TetR_C_31"/>
</dbReference>
<dbReference type="Pfam" id="PF00440">
    <property type="entry name" value="TetR_N"/>
    <property type="match status" value="1"/>
</dbReference>
<evidence type="ECO:0000256" key="1">
    <source>
        <dbReference type="ARBA" id="ARBA00023125"/>
    </source>
</evidence>
<dbReference type="OrthoDB" id="7506349at2"/>
<evidence type="ECO:0000259" key="3">
    <source>
        <dbReference type="PROSITE" id="PS50977"/>
    </source>
</evidence>
<dbReference type="EMBL" id="CP036455">
    <property type="protein sequence ID" value="QBI54321.1"/>
    <property type="molecule type" value="Genomic_DNA"/>
</dbReference>
<keyword evidence="5" id="KW-1185">Reference proteome</keyword>
<dbReference type="Proteomes" id="UP000292235">
    <property type="component" value="Chromosome"/>
</dbReference>
<dbReference type="PROSITE" id="PS50977">
    <property type="entry name" value="HTH_TETR_2"/>
    <property type="match status" value="1"/>
</dbReference>
<evidence type="ECO:0000313" key="5">
    <source>
        <dbReference type="Proteomes" id="UP000292235"/>
    </source>
</evidence>
<evidence type="ECO:0000313" key="4">
    <source>
        <dbReference type="EMBL" id="QBI54321.1"/>
    </source>
</evidence>
<sequence length="194" mass="20888">MPRTNEPRRRALLDAAIDVLAAQGARGLTFRAVDTAAAVPAGTASNYFADRDALLTQAGARVHLRLAPTPERMDELSAPAPTREAVRTAMHDLFGRVSRDRAGYIALLELRLEGIRRPDVRQALTAAISDGITQSIAFHVEGGYPGGRRSAVALYLAMSGLIVEHLTLPEAWQDPGFAEIIDEVVEVTVPDPAQ</sequence>
<dbReference type="SUPFAM" id="SSF46689">
    <property type="entry name" value="Homeodomain-like"/>
    <property type="match status" value="1"/>
</dbReference>
<organism evidence="4 5">
    <name type="scientific">Streptomonospora litoralis</name>
    <dbReference type="NCBI Taxonomy" id="2498135"/>
    <lineage>
        <taxon>Bacteria</taxon>
        <taxon>Bacillati</taxon>
        <taxon>Actinomycetota</taxon>
        <taxon>Actinomycetes</taxon>
        <taxon>Streptosporangiales</taxon>
        <taxon>Nocardiopsidaceae</taxon>
        <taxon>Streptomonospora</taxon>
    </lineage>
</organism>
<keyword evidence="1 2" id="KW-0238">DNA-binding</keyword>
<dbReference type="RefSeq" id="WP_131098521.1">
    <property type="nucleotide sequence ID" value="NZ_CP036455.1"/>
</dbReference>
<dbReference type="InterPro" id="IPR001647">
    <property type="entry name" value="HTH_TetR"/>
</dbReference>
<evidence type="ECO:0000256" key="2">
    <source>
        <dbReference type="PROSITE-ProRule" id="PRU00335"/>
    </source>
</evidence>
<feature type="domain" description="HTH tetR-type" evidence="3">
    <location>
        <begin position="6"/>
        <end position="66"/>
    </location>
</feature>
<dbReference type="GO" id="GO:0003700">
    <property type="term" value="F:DNA-binding transcription factor activity"/>
    <property type="evidence" value="ECO:0007669"/>
    <property type="project" value="TreeGrafter"/>
</dbReference>
<dbReference type="PANTHER" id="PTHR30055:SF231">
    <property type="entry name" value="TRANSCRIPTIONAL REGULATORY PROTEIN (PROBABLY DEOR-FAMILY)-RELATED"/>
    <property type="match status" value="1"/>
</dbReference>
<accession>A0A4P6Q4Q7</accession>
<dbReference type="GO" id="GO:0000976">
    <property type="term" value="F:transcription cis-regulatory region binding"/>
    <property type="evidence" value="ECO:0007669"/>
    <property type="project" value="TreeGrafter"/>
</dbReference>
<dbReference type="AlphaFoldDB" id="A0A4P6Q4Q7"/>
<dbReference type="Pfam" id="PF17940">
    <property type="entry name" value="TetR_C_31"/>
    <property type="match status" value="1"/>
</dbReference>
<dbReference type="InterPro" id="IPR050109">
    <property type="entry name" value="HTH-type_TetR-like_transc_reg"/>
</dbReference>
<protein>
    <submittedName>
        <fullName evidence="4">Transcriptional regulator BetI</fullName>
    </submittedName>
</protein>
<dbReference type="KEGG" id="strr:EKD16_12695"/>
<reference evidence="4 5" key="1">
    <citation type="submission" date="2019-02" db="EMBL/GenBank/DDBJ databases">
        <authorList>
            <person name="Khodamoradi S."/>
            <person name="Hahnke R.L."/>
            <person name="Kaempfer P."/>
            <person name="Schumann P."/>
            <person name="Rohde M."/>
            <person name="Steinert M."/>
            <person name="Luzhetskyy A."/>
            <person name="Wink J."/>
            <person name="Ruckert C."/>
        </authorList>
    </citation>
    <scope>NUCLEOTIDE SEQUENCE [LARGE SCALE GENOMIC DNA]</scope>
    <source>
        <strain evidence="4 5">M2</strain>
    </source>
</reference>
<dbReference type="InterPro" id="IPR009057">
    <property type="entry name" value="Homeodomain-like_sf"/>
</dbReference>
<feature type="DNA-binding region" description="H-T-H motif" evidence="2">
    <location>
        <begin position="29"/>
        <end position="48"/>
    </location>
</feature>
<dbReference type="Gene3D" id="1.10.357.10">
    <property type="entry name" value="Tetracycline Repressor, domain 2"/>
    <property type="match status" value="1"/>
</dbReference>
<gene>
    <name evidence="4" type="ORF">EKD16_12695</name>
</gene>
<name>A0A4P6Q4Q7_9ACTN</name>
<proteinExistence type="predicted"/>